<sequence length="45" mass="5446">MELSILEQRIDQMMKKYEHIKNINSEGWDMTHLDDKWKDGPLGRD</sequence>
<name>A0ABQ4VIW5_9PAST</name>
<evidence type="ECO:0000313" key="2">
    <source>
        <dbReference type="Proteomes" id="UP001052140"/>
    </source>
</evidence>
<evidence type="ECO:0000313" key="1">
    <source>
        <dbReference type="EMBL" id="GJH43309.1"/>
    </source>
</evidence>
<proteinExistence type="predicted"/>
<reference evidence="1" key="1">
    <citation type="submission" date="2024-05" db="EMBL/GenBank/DDBJ databases">
        <title>Determining zoonotic pasteurella genome.</title>
        <authorList>
            <person name="Maeda T."/>
            <person name="Takahashi T."/>
            <person name="Yoshida H."/>
        </authorList>
    </citation>
    <scope>NUCLEOTIDE SEQUENCE</scope>
    <source>
        <strain evidence="1">PA42</strain>
    </source>
</reference>
<dbReference type="EMBL" id="BPUX01000024">
    <property type="protein sequence ID" value="GJH43309.1"/>
    <property type="molecule type" value="Genomic_DNA"/>
</dbReference>
<keyword evidence="2" id="KW-1185">Reference proteome</keyword>
<accession>A0ABQ4VIW5</accession>
<protein>
    <submittedName>
        <fullName evidence="1">Uncharacterized protein</fullName>
    </submittedName>
</protein>
<organism evidence="1 2">
    <name type="scientific">Pasteurella canis</name>
    <dbReference type="NCBI Taxonomy" id="753"/>
    <lineage>
        <taxon>Bacteria</taxon>
        <taxon>Pseudomonadati</taxon>
        <taxon>Pseudomonadota</taxon>
        <taxon>Gammaproteobacteria</taxon>
        <taxon>Pasteurellales</taxon>
        <taxon>Pasteurellaceae</taxon>
        <taxon>Pasteurella</taxon>
    </lineage>
</organism>
<gene>
    <name evidence="1" type="ORF">PA42_14830</name>
</gene>
<comment type="caution">
    <text evidence="1">The sequence shown here is derived from an EMBL/GenBank/DDBJ whole genome shotgun (WGS) entry which is preliminary data.</text>
</comment>
<dbReference type="Proteomes" id="UP001052140">
    <property type="component" value="Unassembled WGS sequence"/>
</dbReference>